<dbReference type="GO" id="GO:0005829">
    <property type="term" value="C:cytosol"/>
    <property type="evidence" value="ECO:0007669"/>
    <property type="project" value="TreeGrafter"/>
</dbReference>
<dbReference type="EMBL" id="LNXT01000048">
    <property type="protein sequence ID" value="KTC68134.1"/>
    <property type="molecule type" value="Genomic_DNA"/>
</dbReference>
<keyword evidence="1" id="KW-0175">Coiled coil</keyword>
<dbReference type="Proteomes" id="UP000255066">
    <property type="component" value="Unassembled WGS sequence"/>
</dbReference>
<dbReference type="Proteomes" id="UP000054735">
    <property type="component" value="Unassembled WGS sequence"/>
</dbReference>
<dbReference type="NCBIfam" id="NF047835">
    <property type="entry name" value="UbiqAccUbiK"/>
    <property type="match status" value="1"/>
</dbReference>
<keyword evidence="1" id="KW-0963">Cytoplasm</keyword>
<dbReference type="RefSeq" id="WP_058524725.1">
    <property type="nucleotide sequence ID" value="NZ_CAAAHV010000004.1"/>
</dbReference>
<evidence type="ECO:0000313" key="3">
    <source>
        <dbReference type="EMBL" id="STX31156.1"/>
    </source>
</evidence>
<evidence type="ECO:0000313" key="5">
    <source>
        <dbReference type="Proteomes" id="UP000255066"/>
    </source>
</evidence>
<feature type="coiled-coil region" evidence="1">
    <location>
        <begin position="52"/>
        <end position="79"/>
    </location>
</feature>
<dbReference type="PANTHER" id="PTHR38040:SF1">
    <property type="entry name" value="UBIQUINONE BIOSYNTHESIS ACCESSORY FACTOR UBIK"/>
    <property type="match status" value="1"/>
</dbReference>
<reference evidence="2 4" key="1">
    <citation type="submission" date="2015-11" db="EMBL/GenBank/DDBJ databases">
        <title>Genomic analysis of 38 Legionella species identifies large and diverse effector repertoires.</title>
        <authorList>
            <person name="Burstein D."/>
            <person name="Amaro F."/>
            <person name="Zusman T."/>
            <person name="Lifshitz Z."/>
            <person name="Cohen O."/>
            <person name="Gilbert J.A."/>
            <person name="Pupko T."/>
            <person name="Shuman H.A."/>
            <person name="Segal G."/>
        </authorList>
    </citation>
    <scope>NUCLEOTIDE SEQUENCE [LARGE SCALE GENOMIC DNA]</scope>
    <source>
        <strain evidence="2 4">CDC#1407-AL-14</strain>
    </source>
</reference>
<protein>
    <recommendedName>
        <fullName evidence="1">Ubiquinone biosynthesis accessory factor UbiK</fullName>
    </recommendedName>
</protein>
<dbReference type="OrthoDB" id="5297354at2"/>
<dbReference type="InterPro" id="IPR007475">
    <property type="entry name" value="UbiK"/>
</dbReference>
<gene>
    <name evidence="3" type="primary">yqiC</name>
    <name evidence="1" type="synonym">ubiK</name>
    <name evidence="2" type="ORF">Lbir_2736</name>
    <name evidence="3" type="ORF">NCTC12437_00926</name>
</gene>
<sequence>MFDPKYFDELAKKLFSSLPSSIQNLEKDIEDKFKEILQVAFNRLDLITREEFDVQTKVLARTREKLEALEAQVNLMIKLQTNNKDQNTEI</sequence>
<accession>A0A378I8M1</accession>
<reference evidence="3 5" key="2">
    <citation type="submission" date="2018-06" db="EMBL/GenBank/DDBJ databases">
        <authorList>
            <consortium name="Pathogen Informatics"/>
            <person name="Doyle S."/>
        </authorList>
    </citation>
    <scope>NUCLEOTIDE SEQUENCE [LARGE SCALE GENOMIC DNA]</scope>
    <source>
        <strain evidence="3 5">NCTC12437</strain>
    </source>
</reference>
<comment type="function">
    <text evidence="1">Required for efficient ubiquinone (coenzyme Q) biosynthesis. UbiK is probably an accessory factor of Ubi enzymes and facilitates ubiquinone biosynthesis by acting as an assembly factor, a targeting factor, or both.</text>
</comment>
<dbReference type="EMBL" id="UGNW01000001">
    <property type="protein sequence ID" value="STX31156.1"/>
    <property type="molecule type" value="Genomic_DNA"/>
</dbReference>
<evidence type="ECO:0000256" key="1">
    <source>
        <dbReference type="HAMAP-Rule" id="MF_02216"/>
    </source>
</evidence>
<comment type="pathway">
    <text evidence="1">Cofactor biosynthesis; ubiquinone biosynthesis.</text>
</comment>
<dbReference type="HAMAP" id="MF_02216">
    <property type="entry name" value="UbiK"/>
    <property type="match status" value="1"/>
</dbReference>
<proteinExistence type="inferred from homology"/>
<dbReference type="AlphaFoldDB" id="A0A378I8M1"/>
<organism evidence="3 5">
    <name type="scientific">Legionella birminghamensis</name>
    <dbReference type="NCBI Taxonomy" id="28083"/>
    <lineage>
        <taxon>Bacteria</taxon>
        <taxon>Pseudomonadati</taxon>
        <taxon>Pseudomonadota</taxon>
        <taxon>Gammaproteobacteria</taxon>
        <taxon>Legionellales</taxon>
        <taxon>Legionellaceae</taxon>
        <taxon>Legionella</taxon>
    </lineage>
</organism>
<comment type="subcellular location">
    <subcellularLocation>
        <location evidence="1">Cytoplasm</location>
    </subcellularLocation>
</comment>
<evidence type="ECO:0000313" key="2">
    <source>
        <dbReference type="EMBL" id="KTC68134.1"/>
    </source>
</evidence>
<evidence type="ECO:0000313" key="4">
    <source>
        <dbReference type="Proteomes" id="UP000054735"/>
    </source>
</evidence>
<dbReference type="GO" id="GO:0006744">
    <property type="term" value="P:ubiquinone biosynthetic process"/>
    <property type="evidence" value="ECO:0007669"/>
    <property type="project" value="UniProtKB-UniRule"/>
</dbReference>
<dbReference type="STRING" id="28083.Lbir_2736"/>
<dbReference type="PANTHER" id="PTHR38040">
    <property type="entry name" value="UBIQUINONE BIOSYNTHESIS ACCESSORY FACTOR UBIK"/>
    <property type="match status" value="1"/>
</dbReference>
<name>A0A378I8M1_9GAMM</name>
<keyword evidence="1" id="KW-0831">Ubiquinone biosynthesis</keyword>
<comment type="similarity">
    <text evidence="1">Belongs to the UbiK family.</text>
</comment>
<keyword evidence="4" id="KW-1185">Reference proteome</keyword>
<dbReference type="UniPathway" id="UPA00232"/>
<dbReference type="Pfam" id="PF04380">
    <property type="entry name" value="BMFP"/>
    <property type="match status" value="1"/>
</dbReference>